<feature type="binding site" evidence="9">
    <location>
        <position position="67"/>
    </location>
    <ligand>
        <name>Mg(2+)</name>
        <dbReference type="ChEBI" id="CHEBI:18420"/>
    </ligand>
</feature>
<dbReference type="CDD" id="cd00009">
    <property type="entry name" value="AAA"/>
    <property type="match status" value="1"/>
</dbReference>
<feature type="binding site" evidence="9">
    <location>
        <position position="172"/>
    </location>
    <ligand>
        <name>ATP</name>
        <dbReference type="ChEBI" id="CHEBI:30616"/>
    </ligand>
</feature>
<dbReference type="PANTHER" id="PTHR42848:SF1">
    <property type="entry name" value="HOLLIDAY JUNCTION BRANCH MIGRATION COMPLEX SUBUNIT RUVB"/>
    <property type="match status" value="1"/>
</dbReference>
<feature type="binding site" evidence="9">
    <location>
        <position position="292"/>
    </location>
    <ligand>
        <name>DNA</name>
        <dbReference type="ChEBI" id="CHEBI:16991"/>
    </ligand>
</feature>
<dbReference type="Gene3D" id="1.10.8.60">
    <property type="match status" value="1"/>
</dbReference>
<dbReference type="AlphaFoldDB" id="A0A150PF75"/>
<evidence type="ECO:0000256" key="7">
    <source>
        <dbReference type="ARBA" id="ARBA00023172"/>
    </source>
</evidence>
<feature type="binding site" evidence="9">
    <location>
        <position position="67"/>
    </location>
    <ligand>
        <name>ATP</name>
        <dbReference type="ChEBI" id="CHEBI:30616"/>
    </ligand>
</feature>
<evidence type="ECO:0000256" key="2">
    <source>
        <dbReference type="ARBA" id="ARBA00022741"/>
    </source>
</evidence>
<dbReference type="InterPro" id="IPR041445">
    <property type="entry name" value="AAA_lid_4"/>
</dbReference>
<keyword evidence="5 9" id="KW-0067">ATP-binding</keyword>
<dbReference type="GO" id="GO:0005524">
    <property type="term" value="F:ATP binding"/>
    <property type="evidence" value="ECO:0007669"/>
    <property type="project" value="UniProtKB-UniRule"/>
</dbReference>
<dbReference type="InterPro" id="IPR000641">
    <property type="entry name" value="CbxX/CfxQ"/>
</dbReference>
<keyword evidence="1 9" id="KW-0963">Cytoplasm</keyword>
<comment type="similarity">
    <text evidence="9">Belongs to the RuvB family.</text>
</comment>
<reference evidence="11 12" key="1">
    <citation type="submission" date="2014-02" db="EMBL/GenBank/DDBJ databases">
        <title>The small core and large imbalanced accessory genome model reveals a collaborative survival strategy of Sorangium cellulosum strains in nature.</title>
        <authorList>
            <person name="Han K."/>
            <person name="Peng R."/>
            <person name="Blom J."/>
            <person name="Li Y.-Z."/>
        </authorList>
    </citation>
    <scope>NUCLEOTIDE SEQUENCE [LARGE SCALE GENOMIC DNA]</scope>
    <source>
        <strain evidence="11 12">So0157-25</strain>
    </source>
</reference>
<dbReference type="InterPro" id="IPR027417">
    <property type="entry name" value="P-loop_NTPase"/>
</dbReference>
<dbReference type="InterPro" id="IPR008824">
    <property type="entry name" value="RuvB-like_N"/>
</dbReference>
<feature type="binding site" evidence="9">
    <location>
        <position position="311"/>
    </location>
    <ligand>
        <name>DNA</name>
        <dbReference type="ChEBI" id="CHEBI:16991"/>
    </ligand>
</feature>
<dbReference type="InterPro" id="IPR003593">
    <property type="entry name" value="AAA+_ATPase"/>
</dbReference>
<comment type="function">
    <text evidence="9">The RuvA-RuvB-RuvC complex processes Holliday junction (HJ) DNA during genetic recombination and DNA repair, while the RuvA-RuvB complex plays an important role in the rescue of blocked DNA replication forks via replication fork reversal (RFR). RuvA specifically binds to HJ cruciform DNA, conferring on it an open structure. The RuvB hexamer acts as an ATP-dependent pump, pulling dsDNA into and through the RuvAB complex. RuvB forms 2 homohexamers on either side of HJ DNA bound by 1 or 2 RuvA tetramers; 4 subunits per hexamer contact DNA at a time. Coordinated motions by a converter formed by DNA-disengaged RuvB subunits stimulates ATP hydrolysis and nucleotide exchange. Immobilization of the converter enables RuvB to convert the ATP-contained energy into a lever motion, pulling 2 nucleotides of DNA out of the RuvA tetramer per ATP hydrolyzed, thus driving DNA branch migration. The RuvB motors rotate together with the DNA substrate, which together with the progressing nucleotide cycle form the mechanistic basis for DNA recombination by continuous HJ branch migration. Branch migration allows RuvC to scan DNA until it finds its consensus sequence, where it cleaves and resolves cruciform DNA.</text>
</comment>
<keyword evidence="11" id="KW-0347">Helicase</keyword>
<organism evidence="11 12">
    <name type="scientific">Sorangium cellulosum</name>
    <name type="common">Polyangium cellulosum</name>
    <dbReference type="NCBI Taxonomy" id="56"/>
    <lineage>
        <taxon>Bacteria</taxon>
        <taxon>Pseudomonadati</taxon>
        <taxon>Myxococcota</taxon>
        <taxon>Polyangia</taxon>
        <taxon>Polyangiales</taxon>
        <taxon>Polyangiaceae</taxon>
        <taxon>Sorangium</taxon>
    </lineage>
</organism>
<feature type="domain" description="AAA+ ATPase" evidence="10">
    <location>
        <begin position="52"/>
        <end position="183"/>
    </location>
</feature>
<comment type="subcellular location">
    <subcellularLocation>
        <location evidence="9">Cytoplasm</location>
    </subcellularLocation>
</comment>
<comment type="caution">
    <text evidence="11">The sequence shown here is derived from an EMBL/GenBank/DDBJ whole genome shotgun (WGS) entry which is preliminary data.</text>
</comment>
<keyword evidence="4 9" id="KW-0378">Hydrolase</keyword>
<dbReference type="EC" id="3.6.4.-" evidence="9"/>
<evidence type="ECO:0000313" key="12">
    <source>
        <dbReference type="Proteomes" id="UP000075420"/>
    </source>
</evidence>
<evidence type="ECO:0000256" key="3">
    <source>
        <dbReference type="ARBA" id="ARBA00022763"/>
    </source>
</evidence>
<dbReference type="GO" id="GO:0048476">
    <property type="term" value="C:Holliday junction resolvase complex"/>
    <property type="evidence" value="ECO:0007669"/>
    <property type="project" value="UniProtKB-UniRule"/>
</dbReference>
<feature type="binding site" evidence="9">
    <location>
        <position position="63"/>
    </location>
    <ligand>
        <name>ATP</name>
        <dbReference type="ChEBI" id="CHEBI:30616"/>
    </ligand>
</feature>
<comment type="caution">
    <text evidence="9">Lacks conserved residue(s) required for the propagation of feature annotation.</text>
</comment>
<evidence type="ECO:0000256" key="9">
    <source>
        <dbReference type="HAMAP-Rule" id="MF_00016"/>
    </source>
</evidence>
<dbReference type="NCBIfam" id="NF000868">
    <property type="entry name" value="PRK00080.1"/>
    <property type="match status" value="1"/>
</dbReference>
<accession>A0A150PF75</accession>
<feature type="binding site" evidence="9">
    <location>
        <position position="68"/>
    </location>
    <ligand>
        <name>ATP</name>
        <dbReference type="ChEBI" id="CHEBI:30616"/>
    </ligand>
</feature>
<evidence type="ECO:0000256" key="6">
    <source>
        <dbReference type="ARBA" id="ARBA00023125"/>
    </source>
</evidence>
<dbReference type="PRINTS" id="PR00819">
    <property type="entry name" value="CBXCFQXSUPER"/>
</dbReference>
<dbReference type="EMBL" id="JELY01001877">
    <property type="protein sequence ID" value="KYF54326.1"/>
    <property type="molecule type" value="Genomic_DNA"/>
</dbReference>
<feature type="binding site" evidence="9">
    <location>
        <position position="316"/>
    </location>
    <ligand>
        <name>DNA</name>
        <dbReference type="ChEBI" id="CHEBI:16991"/>
    </ligand>
</feature>
<proteinExistence type="inferred from homology"/>
<feature type="region of interest" description="Large ATPase domain (RuvB-L)" evidence="9">
    <location>
        <begin position="2"/>
        <end position="182"/>
    </location>
</feature>
<comment type="subunit">
    <text evidence="9">Homohexamer. Forms an RuvA(8)-RuvB(12)-Holliday junction (HJ) complex. HJ DNA is sandwiched between 2 RuvA tetramers; dsDNA enters through RuvA and exits via RuvB. An RuvB hexamer assembles on each DNA strand where it exits the tetramer. Each RuvB hexamer is contacted by two RuvA subunits (via domain III) on 2 adjacent RuvB subunits; this complex drives branch migration. In the full resolvosome a probable DNA-RuvA(4)-RuvB(12)-RuvC(2) complex forms which resolves the HJ.</text>
</comment>
<protein>
    <recommendedName>
        <fullName evidence="9">Holliday junction branch migration complex subunit RuvB</fullName>
        <ecNumber evidence="9">3.6.4.-</ecNumber>
    </recommendedName>
</protein>
<dbReference type="GO" id="GO:0016887">
    <property type="term" value="F:ATP hydrolysis activity"/>
    <property type="evidence" value="ECO:0007669"/>
    <property type="project" value="RHEA"/>
</dbReference>
<feature type="region of interest" description="Head domain (RuvB-H)" evidence="9">
    <location>
        <begin position="256"/>
        <end position="340"/>
    </location>
</feature>
<keyword evidence="3 9" id="KW-0227">DNA damage</keyword>
<dbReference type="PANTHER" id="PTHR42848">
    <property type="match status" value="1"/>
</dbReference>
<dbReference type="GO" id="GO:0006281">
    <property type="term" value="P:DNA repair"/>
    <property type="evidence" value="ECO:0007669"/>
    <property type="project" value="UniProtKB-UniRule"/>
</dbReference>
<dbReference type="GO" id="GO:0000400">
    <property type="term" value="F:four-way junction DNA binding"/>
    <property type="evidence" value="ECO:0007669"/>
    <property type="project" value="UniProtKB-UniRule"/>
</dbReference>
<feature type="binding site" evidence="9">
    <location>
        <position position="22"/>
    </location>
    <ligand>
        <name>ATP</name>
        <dbReference type="ChEBI" id="CHEBI:30616"/>
    </ligand>
</feature>
<dbReference type="Gene3D" id="1.10.10.10">
    <property type="entry name" value="Winged helix-like DNA-binding domain superfamily/Winged helix DNA-binding domain"/>
    <property type="match status" value="1"/>
</dbReference>
<dbReference type="GO" id="GO:0005737">
    <property type="term" value="C:cytoplasm"/>
    <property type="evidence" value="ECO:0007669"/>
    <property type="project" value="UniProtKB-SubCell"/>
</dbReference>
<dbReference type="SUPFAM" id="SSF46785">
    <property type="entry name" value="Winged helix' DNA-binding domain"/>
    <property type="match status" value="1"/>
</dbReference>
<evidence type="ECO:0000256" key="8">
    <source>
        <dbReference type="ARBA" id="ARBA00023204"/>
    </source>
</evidence>
<dbReference type="SMART" id="SM00382">
    <property type="entry name" value="AAA"/>
    <property type="match status" value="1"/>
</dbReference>
<dbReference type="InterPro" id="IPR036388">
    <property type="entry name" value="WH-like_DNA-bd_sf"/>
</dbReference>
<keyword evidence="7 9" id="KW-0233">DNA recombination</keyword>
<evidence type="ECO:0000256" key="5">
    <source>
        <dbReference type="ARBA" id="ARBA00022840"/>
    </source>
</evidence>
<evidence type="ECO:0000313" key="11">
    <source>
        <dbReference type="EMBL" id="KYF54326.1"/>
    </source>
</evidence>
<dbReference type="Pfam" id="PF17864">
    <property type="entry name" value="AAA_lid_4"/>
    <property type="match status" value="1"/>
</dbReference>
<gene>
    <name evidence="9" type="primary">ruvB</name>
    <name evidence="11" type="ORF">BE08_40995</name>
</gene>
<dbReference type="InterPro" id="IPR008823">
    <property type="entry name" value="RuvB_wg_C"/>
</dbReference>
<evidence type="ECO:0000259" key="10">
    <source>
        <dbReference type="SMART" id="SM00382"/>
    </source>
</evidence>
<dbReference type="Gene3D" id="3.40.50.300">
    <property type="entry name" value="P-loop containing nucleotide triphosphate hydrolases"/>
    <property type="match status" value="1"/>
</dbReference>
<keyword evidence="6 9" id="KW-0238">DNA-binding</keyword>
<comment type="catalytic activity">
    <reaction evidence="9">
        <text>ATP + H2O = ADP + phosphate + H(+)</text>
        <dbReference type="Rhea" id="RHEA:13065"/>
        <dbReference type="ChEBI" id="CHEBI:15377"/>
        <dbReference type="ChEBI" id="CHEBI:15378"/>
        <dbReference type="ChEBI" id="CHEBI:30616"/>
        <dbReference type="ChEBI" id="CHEBI:43474"/>
        <dbReference type="ChEBI" id="CHEBI:456216"/>
    </reaction>
</comment>
<evidence type="ECO:0000256" key="1">
    <source>
        <dbReference type="ARBA" id="ARBA00022490"/>
    </source>
</evidence>
<feature type="binding site" evidence="9">
    <location>
        <position position="219"/>
    </location>
    <ligand>
        <name>ATP</name>
        <dbReference type="ChEBI" id="CHEBI:30616"/>
    </ligand>
</feature>
<dbReference type="Pfam" id="PF05496">
    <property type="entry name" value="RuvB_N"/>
    <property type="match status" value="1"/>
</dbReference>
<dbReference type="GO" id="GO:0009378">
    <property type="term" value="F:four-way junction helicase activity"/>
    <property type="evidence" value="ECO:0007669"/>
    <property type="project" value="InterPro"/>
</dbReference>
<dbReference type="Pfam" id="PF05491">
    <property type="entry name" value="WHD_RuvB"/>
    <property type="match status" value="1"/>
</dbReference>
<dbReference type="HAMAP" id="MF_00016">
    <property type="entry name" value="DNA_HJ_migration_RuvB"/>
    <property type="match status" value="1"/>
</dbReference>
<name>A0A150PF75_SORCE</name>
<keyword evidence="8 9" id="KW-0234">DNA repair</keyword>
<feature type="region of interest" description="Small ATPAse domain (RuvB-S)" evidence="9">
    <location>
        <begin position="183"/>
        <end position="253"/>
    </location>
</feature>
<dbReference type="GO" id="GO:0006310">
    <property type="term" value="P:DNA recombination"/>
    <property type="evidence" value="ECO:0007669"/>
    <property type="project" value="UniProtKB-UniRule"/>
</dbReference>
<dbReference type="Proteomes" id="UP000075420">
    <property type="component" value="Unassembled WGS sequence"/>
</dbReference>
<feature type="binding site" evidence="9">
    <location>
        <position position="66"/>
    </location>
    <ligand>
        <name>ATP</name>
        <dbReference type="ChEBI" id="CHEBI:30616"/>
    </ligand>
</feature>
<dbReference type="InterPro" id="IPR004605">
    <property type="entry name" value="DNA_helicase_Holl-junc_RuvB"/>
</dbReference>
<dbReference type="NCBIfam" id="TIGR00635">
    <property type="entry name" value="ruvB"/>
    <property type="match status" value="1"/>
</dbReference>
<comment type="domain">
    <text evidence="9">Has 3 domains, the large (RuvB-L) and small ATPase (RuvB-S) domains and the C-terminal head (RuvB-H) domain. The head domain binds DNA, while the ATPase domains jointly bind ATP, ADP or are empty depending on the state of the subunit in the translocation cycle. During a single DNA translocation step the structure of each domain remains the same, but their relative positions change.</text>
</comment>
<sequence>MPERALSPAETGDDDRFDRLFRPASLAEYVGQAKHTENLKVFVEAARRRGEPLDHMLFCGPPGLGKTTLAHILAREMGVTLHVTSGPAIEHKGALAGLLTKLERNDVLFIDEIHRLTPAVEESLYPAIESFKIDIMTGDGPYATTIQLALKPFTLVGATTRTGLLTAPLLSRFGHVVRLDFYPVEELERIVQRSAGLLDVPIDAGGAREIAARARGTPRVANRLLRRVRDFAEVLGDGAITTAIACKTAERLEIDPAGLDEMDRRLLRVIIDHYDGGPVGIDTLAAALSEPRDTIEDVYEPFLLQQGFLGRTPRGRIATRRAYEHLGVAAPAAKQGDLFS</sequence>
<feature type="binding site" evidence="9">
    <location>
        <position position="182"/>
    </location>
    <ligand>
        <name>ATP</name>
        <dbReference type="ChEBI" id="CHEBI:30616"/>
    </ligand>
</feature>
<dbReference type="SUPFAM" id="SSF52540">
    <property type="entry name" value="P-loop containing nucleoside triphosphate hydrolases"/>
    <property type="match status" value="1"/>
</dbReference>
<keyword evidence="2 9" id="KW-0547">Nucleotide-binding</keyword>
<evidence type="ECO:0000256" key="4">
    <source>
        <dbReference type="ARBA" id="ARBA00022801"/>
    </source>
</evidence>
<dbReference type="InterPro" id="IPR036390">
    <property type="entry name" value="WH_DNA-bd_sf"/>
</dbReference>